<accession>A0A4S8J6I9</accession>
<feature type="domain" description="Rrn7/TAF1B N-terminal cyclin" evidence="12">
    <location>
        <begin position="172"/>
        <end position="313"/>
    </location>
</feature>
<feature type="compositionally biased region" description="Basic and acidic residues" evidence="10">
    <location>
        <begin position="15"/>
        <end position="28"/>
    </location>
</feature>
<evidence type="ECO:0000259" key="12">
    <source>
        <dbReference type="Pfam" id="PF20644"/>
    </source>
</evidence>
<dbReference type="EMBL" id="PYDT01000006">
    <property type="protein sequence ID" value="THU57130.1"/>
    <property type="molecule type" value="Genomic_DNA"/>
</dbReference>
<comment type="subcellular location">
    <subcellularLocation>
        <location evidence="1">Nucleus</location>
        <location evidence="1">Nucleolus</location>
    </subcellularLocation>
</comment>
<dbReference type="InterPro" id="IPR021752">
    <property type="entry name" value="TF_Rrn7_Zf"/>
</dbReference>
<dbReference type="Pfam" id="PF11781">
    <property type="entry name" value="Zn_ribbon_RRN7"/>
    <property type="match status" value="1"/>
</dbReference>
<name>A0A4S8J6I9_MUSBA</name>
<dbReference type="Pfam" id="PF20644">
    <property type="entry name" value="Rrn7_cyclin_N"/>
    <property type="match status" value="1"/>
</dbReference>
<proteinExistence type="inferred from homology"/>
<dbReference type="Proteomes" id="UP000317650">
    <property type="component" value="Chromosome 3"/>
</dbReference>
<dbReference type="InterPro" id="IPR033599">
    <property type="entry name" value="TAF1B/Rrn7"/>
</dbReference>
<dbReference type="STRING" id="52838.A0A4S8J6I9"/>
<dbReference type="AlphaFoldDB" id="A0A4S8J6I9"/>
<evidence type="ECO:0000256" key="6">
    <source>
        <dbReference type="ARBA" id="ARBA00023015"/>
    </source>
</evidence>
<dbReference type="InterPro" id="IPR048540">
    <property type="entry name" value="Rrn7_cyclin_N"/>
</dbReference>
<evidence type="ECO:0000256" key="9">
    <source>
        <dbReference type="ARBA" id="ARBA00023242"/>
    </source>
</evidence>
<feature type="region of interest" description="Disordered" evidence="10">
    <location>
        <begin position="618"/>
        <end position="664"/>
    </location>
</feature>
<evidence type="ECO:0000256" key="8">
    <source>
        <dbReference type="ARBA" id="ARBA00023163"/>
    </source>
</evidence>
<evidence type="ECO:0000256" key="3">
    <source>
        <dbReference type="ARBA" id="ARBA00022723"/>
    </source>
</evidence>
<reference evidence="13 14" key="1">
    <citation type="journal article" date="2019" name="Nat. Plants">
        <title>Genome sequencing of Musa balbisiana reveals subgenome evolution and function divergence in polyploid bananas.</title>
        <authorList>
            <person name="Yao X."/>
        </authorList>
    </citation>
    <scope>NUCLEOTIDE SEQUENCE [LARGE SCALE GENOMIC DNA]</scope>
    <source>
        <strain evidence="14">cv. DH-PKW</strain>
        <tissue evidence="13">Leaves</tissue>
    </source>
</reference>
<comment type="caution">
    <text evidence="13">The sequence shown here is derived from an EMBL/GenBank/DDBJ whole genome shotgun (WGS) entry which is preliminary data.</text>
</comment>
<dbReference type="GO" id="GO:0008270">
    <property type="term" value="F:zinc ion binding"/>
    <property type="evidence" value="ECO:0007669"/>
    <property type="project" value="UniProtKB-KW"/>
</dbReference>
<keyword evidence="8" id="KW-0804">Transcription</keyword>
<feature type="compositionally biased region" description="Basic and acidic residues" evidence="10">
    <location>
        <begin position="618"/>
        <end position="634"/>
    </location>
</feature>
<keyword evidence="9" id="KW-0539">Nucleus</keyword>
<keyword evidence="14" id="KW-1185">Reference proteome</keyword>
<evidence type="ECO:0000256" key="2">
    <source>
        <dbReference type="ARBA" id="ARBA00006899"/>
    </source>
</evidence>
<protein>
    <submittedName>
        <fullName evidence="13">Uncharacterized protein</fullName>
    </submittedName>
</protein>
<keyword evidence="4" id="KW-0863">Zinc-finger</keyword>
<keyword evidence="5" id="KW-0862">Zinc</keyword>
<evidence type="ECO:0000256" key="4">
    <source>
        <dbReference type="ARBA" id="ARBA00022771"/>
    </source>
</evidence>
<comment type="similarity">
    <text evidence="2">Belongs to the RRN7/TAF1B family.</text>
</comment>
<evidence type="ECO:0000256" key="7">
    <source>
        <dbReference type="ARBA" id="ARBA00023125"/>
    </source>
</evidence>
<dbReference type="GO" id="GO:0001164">
    <property type="term" value="F:RNA polymerase I core promoter sequence-specific DNA binding"/>
    <property type="evidence" value="ECO:0007669"/>
    <property type="project" value="InterPro"/>
</dbReference>
<keyword evidence="7" id="KW-0238">DNA-binding</keyword>
<evidence type="ECO:0000313" key="14">
    <source>
        <dbReference type="Proteomes" id="UP000317650"/>
    </source>
</evidence>
<keyword evidence="6" id="KW-0805">Transcription regulation</keyword>
<dbReference type="GO" id="GO:0070860">
    <property type="term" value="C:RNA polymerase I core factor complex"/>
    <property type="evidence" value="ECO:0007669"/>
    <property type="project" value="InterPro"/>
</dbReference>
<dbReference type="PANTHER" id="PTHR31576:SF2">
    <property type="entry name" value="TATA BOX-BINDING PROTEIN-ASSOCIATED FACTOR RNA POLYMERASE I SUBUNIT B"/>
    <property type="match status" value="1"/>
</dbReference>
<gene>
    <name evidence="13" type="ORF">C4D60_Mb03t00260</name>
</gene>
<evidence type="ECO:0000256" key="1">
    <source>
        <dbReference type="ARBA" id="ARBA00004604"/>
    </source>
</evidence>
<feature type="domain" description="RRN7-type" evidence="11">
    <location>
        <begin position="38"/>
        <end position="63"/>
    </location>
</feature>
<feature type="region of interest" description="Disordered" evidence="10">
    <location>
        <begin position="1"/>
        <end position="28"/>
    </location>
</feature>
<sequence length="770" mass="86108">MDDLGWGSRFPSSLDARDRRPDAVKRELPDDAGPRLFCDACGGVEFDSGDDGFYYCRLCGSQSQDVLDTGYAEEDVFGDAQGSGALYHIHRHRAQKHSQDPAAPAISKDDVLRSLSKSLAAGSGGAVKKEQEKALPYGFEDEPSEPRDFGAGPCLDAETLARGIRLRYVQGLQVILQLQCEALVEKFGVSPLICGLAGTIWLRFVASSMVFDEGWGQKVIAESEATVSQSRDDNLEVQRPAKHIKAKYMTEPRNAVGRRAIYIWLRALRKTIPVYSSLAISFLACHIAREAILPTDIVKWASEAKLPYLTAFLVLDKYLGSSSSSCPLSSRLLFRPVRVIGSWQLEAVAGSIAQKIGLNLPSVNFYAIASRYLKDLSLPTEKILPQACRLYEWSIPADLWLSCNTSRLPTRVCVMAILIVTVRILYNIHGQGFWEMTLLDASDTPRCQTRNPDVFSVSPAGKLGDAAGGAKGSCFTTNSSAVKNMSSIKSSDFNTKELLDILQAAHDKISTAHDYSRDLRSYLKYCQDVVFAGMTTSYDEQTLIERFWETYDKQEYSAPAFLCLGTTTNSLPVFFYSFPATDELDDIQQEGLKDELLDSKGKRQREVPATSFFDFKRREQSKSSQHTNRERSPDDYGGTTSRDDFASNSADPSEKDPLCNSSLMPSRNAAVERMKLSMEENGFYYLPPRVQKRTDGYLHYKRKRLDGKLICVAHADYYIVLRACAKVAQVDMRMMHLGVLKFERRLAWIEQRIDSSLNTLPQLLHQMQDN</sequence>
<evidence type="ECO:0000256" key="5">
    <source>
        <dbReference type="ARBA" id="ARBA00022833"/>
    </source>
</evidence>
<dbReference type="PANTHER" id="PTHR31576">
    <property type="entry name" value="TATA BOX-BINDING PROTEIN-ASSOCIATED FACTOR RNA POLYMERASE I SUBUNIT B"/>
    <property type="match status" value="1"/>
</dbReference>
<evidence type="ECO:0000256" key="10">
    <source>
        <dbReference type="SAM" id="MobiDB-lite"/>
    </source>
</evidence>
<organism evidence="13 14">
    <name type="scientific">Musa balbisiana</name>
    <name type="common">Banana</name>
    <dbReference type="NCBI Taxonomy" id="52838"/>
    <lineage>
        <taxon>Eukaryota</taxon>
        <taxon>Viridiplantae</taxon>
        <taxon>Streptophyta</taxon>
        <taxon>Embryophyta</taxon>
        <taxon>Tracheophyta</taxon>
        <taxon>Spermatophyta</taxon>
        <taxon>Magnoliopsida</taxon>
        <taxon>Liliopsida</taxon>
        <taxon>Zingiberales</taxon>
        <taxon>Musaceae</taxon>
        <taxon>Musa</taxon>
    </lineage>
</organism>
<dbReference type="GO" id="GO:0042790">
    <property type="term" value="P:nucleolar large rRNA transcription by RNA polymerase I"/>
    <property type="evidence" value="ECO:0007669"/>
    <property type="project" value="TreeGrafter"/>
</dbReference>
<evidence type="ECO:0000259" key="11">
    <source>
        <dbReference type="Pfam" id="PF11781"/>
    </source>
</evidence>
<evidence type="ECO:0000313" key="13">
    <source>
        <dbReference type="EMBL" id="THU57130.1"/>
    </source>
</evidence>
<keyword evidence="3" id="KW-0479">Metal-binding</keyword>